<dbReference type="Proteomes" id="UP000182367">
    <property type="component" value="Unassembled WGS sequence"/>
</dbReference>
<dbReference type="Proteomes" id="UP000093226">
    <property type="component" value="Unassembled WGS sequence"/>
</dbReference>
<sequence>MKALLLIILIIHCLSSCNSKSEKIITGKLNPNIRSYINFQTATDSEIKNYIKRIDSLANKYRDPELKTSSKYYHNLLKYNLIRTHSIYIKQKDHSEINIFLHKNQYLKIKKYDYLGSNRIYEVNIKLKYKKIDDNIFLSDSIIEAKISSSKK</sequence>
<protein>
    <submittedName>
        <fullName evidence="2">Uncharacterized protein</fullName>
    </submittedName>
</protein>
<proteinExistence type="predicted"/>
<evidence type="ECO:0000313" key="4">
    <source>
        <dbReference type="Proteomes" id="UP000093226"/>
    </source>
</evidence>
<evidence type="ECO:0000313" key="3">
    <source>
        <dbReference type="EMBL" id="SDI86096.1"/>
    </source>
</evidence>
<gene>
    <name evidence="2" type="ORF">FBGL_07570</name>
    <name evidence="1" type="ORF">FGL01_07220</name>
    <name evidence="3" type="ORF">SAMN05192550_0998</name>
</gene>
<evidence type="ECO:0000313" key="2">
    <source>
        <dbReference type="EMBL" id="OCB72490.1"/>
    </source>
</evidence>
<dbReference type="RefSeq" id="WP_066327150.1">
    <property type="nucleotide sequence ID" value="NZ_BJVF01000001.1"/>
</dbReference>
<reference evidence="2" key="2">
    <citation type="submission" date="2016-03" db="EMBL/GenBank/DDBJ databases">
        <authorList>
            <person name="Ploux O."/>
        </authorList>
    </citation>
    <scope>NUCLEOTIDE SEQUENCE</scope>
    <source>
        <strain evidence="2">NBRC 105008</strain>
    </source>
</reference>
<dbReference type="Proteomes" id="UP000321579">
    <property type="component" value="Unassembled WGS sequence"/>
</dbReference>
<dbReference type="OrthoDB" id="1377020at2"/>
<reference evidence="3 5" key="3">
    <citation type="submission" date="2016-10" db="EMBL/GenBank/DDBJ databases">
        <authorList>
            <person name="Varghese N."/>
            <person name="Submissions S."/>
        </authorList>
    </citation>
    <scope>NUCLEOTIDE SEQUENCE [LARGE SCALE GENOMIC DNA]</scope>
    <source>
        <strain evidence="3 5">Gm-149</strain>
    </source>
</reference>
<dbReference type="EMBL" id="BJVF01000001">
    <property type="protein sequence ID" value="GEL09983.1"/>
    <property type="molecule type" value="Genomic_DNA"/>
</dbReference>
<comment type="caution">
    <text evidence="2">The sequence shown here is derived from an EMBL/GenBank/DDBJ whole genome shotgun (WGS) entry which is preliminary data.</text>
</comment>
<dbReference type="EMBL" id="FNEO01000001">
    <property type="protein sequence ID" value="SDI86096.1"/>
    <property type="molecule type" value="Genomic_DNA"/>
</dbReference>
<organism evidence="2 4">
    <name type="scientific">Flavobacterium glycines</name>
    <dbReference type="NCBI Taxonomy" id="551990"/>
    <lineage>
        <taxon>Bacteria</taxon>
        <taxon>Pseudomonadati</taxon>
        <taxon>Bacteroidota</taxon>
        <taxon>Flavobacteriia</taxon>
        <taxon>Flavobacteriales</taxon>
        <taxon>Flavobacteriaceae</taxon>
        <taxon>Flavobacterium</taxon>
    </lineage>
</organism>
<evidence type="ECO:0000313" key="6">
    <source>
        <dbReference type="Proteomes" id="UP000321579"/>
    </source>
</evidence>
<reference evidence="1 6" key="4">
    <citation type="submission" date="2019-07" db="EMBL/GenBank/DDBJ databases">
        <title>Whole genome shotgun sequence of Flavobacterium glycines NBRC 105008.</title>
        <authorList>
            <person name="Hosoyama A."/>
            <person name="Uohara A."/>
            <person name="Ohji S."/>
            <person name="Ichikawa N."/>
        </authorList>
    </citation>
    <scope>NUCLEOTIDE SEQUENCE [LARGE SCALE GENOMIC DNA]</scope>
    <source>
        <strain evidence="1 6">NBRC 105008</strain>
    </source>
</reference>
<accession>A0A1B9DS23</accession>
<dbReference type="STRING" id="551990.SAMN05192550_0998"/>
<reference evidence="4" key="1">
    <citation type="submission" date="2016-03" db="EMBL/GenBank/DDBJ databases">
        <title>Draft genome sequence of Paenibacillus glacialis DSM 22343.</title>
        <authorList>
            <person name="Shin S.-K."/>
            <person name="Yi H."/>
        </authorList>
    </citation>
    <scope>NUCLEOTIDE SEQUENCE [LARGE SCALE GENOMIC DNA]</scope>
    <source>
        <strain evidence="4">NBRC 105008</strain>
    </source>
</reference>
<name>A0A1B9DS23_9FLAO</name>
<keyword evidence="5" id="KW-1185">Reference proteome</keyword>
<dbReference type="AlphaFoldDB" id="A0A1B9DS23"/>
<evidence type="ECO:0000313" key="1">
    <source>
        <dbReference type="EMBL" id="GEL09983.1"/>
    </source>
</evidence>
<evidence type="ECO:0000313" key="5">
    <source>
        <dbReference type="Proteomes" id="UP000182367"/>
    </source>
</evidence>
<dbReference type="EMBL" id="LVEO01000013">
    <property type="protein sequence ID" value="OCB72490.1"/>
    <property type="molecule type" value="Genomic_DNA"/>
</dbReference>